<dbReference type="GO" id="GO:0000976">
    <property type="term" value="F:transcription cis-regulatory region binding"/>
    <property type="evidence" value="ECO:0007669"/>
    <property type="project" value="TreeGrafter"/>
</dbReference>
<evidence type="ECO:0000313" key="6">
    <source>
        <dbReference type="Proteomes" id="UP000000925"/>
    </source>
</evidence>
<dbReference type="SMART" id="SM00342">
    <property type="entry name" value="HTH_ARAC"/>
    <property type="match status" value="1"/>
</dbReference>
<dbReference type="eggNOG" id="COG4977">
    <property type="taxonomic scope" value="Bacteria"/>
</dbReference>
<evidence type="ECO:0000256" key="2">
    <source>
        <dbReference type="ARBA" id="ARBA00023125"/>
    </source>
</evidence>
<accession>D5EQS6</accession>
<dbReference type="InterPro" id="IPR046335">
    <property type="entry name" value="LacI/GalR-like_sensor"/>
</dbReference>
<dbReference type="InterPro" id="IPR009057">
    <property type="entry name" value="Homeodomain-like_sf"/>
</dbReference>
<sequence>MIHRQPNVLMMIESSRESGRKLIDGITQYARHFGPWTINWKPTGVRGLAALNRQSNFDGILARDVAEVRDLVKAGIPAVIFTYTKQSMPGTVFVSADDEQIGRQVAREYLDRGFKHFAFCGQTNAPWAEKRGHCFESALEEAGFEVAHCWMEPAMLDDDAIPEDTNRVRDWLSALPKPVGIMAGNDDIGQWVVQLCQSIGLRVPDDCAVIGVDNDPVVCGVCDPPLSSVNLDQMQAGYRAAAALHKLMNGEQPESNRITASVGELVIRQSSDIMAIEDVAIAKAVRFMQRNAARPVTVDQIAEASGLFRRGLERRFRKGLGQSVQQRFHEVRAAHLAKLLSETQLTIEEIAEQCGFNQASHLSRFFSSVRGETPSAYRRRSGGVK</sequence>
<dbReference type="OrthoDB" id="9792510at2"/>
<dbReference type="InterPro" id="IPR018060">
    <property type="entry name" value="HTH_AraC"/>
</dbReference>
<dbReference type="eggNOG" id="COG1609">
    <property type="taxonomic scope" value="Bacteria"/>
</dbReference>
<feature type="domain" description="HTH araC/xylS-type" evidence="4">
    <location>
        <begin position="282"/>
        <end position="380"/>
    </location>
</feature>
<dbReference type="STRING" id="583355.Caka_0897"/>
<dbReference type="GO" id="GO:0003700">
    <property type="term" value="F:DNA-binding transcription factor activity"/>
    <property type="evidence" value="ECO:0007669"/>
    <property type="project" value="InterPro"/>
</dbReference>
<dbReference type="InterPro" id="IPR028082">
    <property type="entry name" value="Peripla_BP_I"/>
</dbReference>
<keyword evidence="3" id="KW-0804">Transcription</keyword>
<dbReference type="SUPFAM" id="SSF53822">
    <property type="entry name" value="Periplasmic binding protein-like I"/>
    <property type="match status" value="1"/>
</dbReference>
<dbReference type="PANTHER" id="PTHR30146">
    <property type="entry name" value="LACI-RELATED TRANSCRIPTIONAL REPRESSOR"/>
    <property type="match status" value="1"/>
</dbReference>
<dbReference type="EMBL" id="CP001998">
    <property type="protein sequence ID" value="ADE53919.1"/>
    <property type="molecule type" value="Genomic_DNA"/>
</dbReference>
<evidence type="ECO:0000256" key="1">
    <source>
        <dbReference type="ARBA" id="ARBA00023015"/>
    </source>
</evidence>
<evidence type="ECO:0000259" key="4">
    <source>
        <dbReference type="PROSITE" id="PS01124"/>
    </source>
</evidence>
<keyword evidence="2" id="KW-0238">DNA-binding</keyword>
<gene>
    <name evidence="5" type="ordered locus">Caka_0897</name>
</gene>
<dbReference type="Gene3D" id="1.10.10.60">
    <property type="entry name" value="Homeodomain-like"/>
    <property type="match status" value="1"/>
</dbReference>
<dbReference type="Pfam" id="PF12833">
    <property type="entry name" value="HTH_18"/>
    <property type="match status" value="1"/>
</dbReference>
<dbReference type="Gene3D" id="3.40.50.2300">
    <property type="match status" value="2"/>
</dbReference>
<keyword evidence="6" id="KW-1185">Reference proteome</keyword>
<dbReference type="InterPro" id="IPR018062">
    <property type="entry name" value="HTH_AraC-typ_CS"/>
</dbReference>
<reference evidence="5 6" key="1">
    <citation type="journal article" date="2010" name="Stand. Genomic Sci.">
        <title>Complete genome sequence of Coraliomargarita akajimensis type strain (04OKA010-24).</title>
        <authorList>
            <person name="Mavromatis K."/>
            <person name="Abt B."/>
            <person name="Brambilla E."/>
            <person name="Lapidus A."/>
            <person name="Copeland A."/>
            <person name="Deshpande S."/>
            <person name="Nolan M."/>
            <person name="Lucas S."/>
            <person name="Tice H."/>
            <person name="Cheng J.F."/>
            <person name="Han C."/>
            <person name="Detter J.C."/>
            <person name="Woyke T."/>
            <person name="Goodwin L."/>
            <person name="Pitluck S."/>
            <person name="Held B."/>
            <person name="Brettin T."/>
            <person name="Tapia R."/>
            <person name="Ivanova N."/>
            <person name="Mikhailova N."/>
            <person name="Pati A."/>
            <person name="Liolios K."/>
            <person name="Chen A."/>
            <person name="Palaniappan K."/>
            <person name="Land M."/>
            <person name="Hauser L."/>
            <person name="Chang Y.J."/>
            <person name="Jeffries C.D."/>
            <person name="Rohde M."/>
            <person name="Goker M."/>
            <person name="Bristow J."/>
            <person name="Eisen J.A."/>
            <person name="Markowitz V."/>
            <person name="Hugenholtz P."/>
            <person name="Klenk H.P."/>
            <person name="Kyrpides N.C."/>
        </authorList>
    </citation>
    <scope>NUCLEOTIDE SEQUENCE [LARGE SCALE GENOMIC DNA]</scope>
    <source>
        <strain evidence="6">DSM 45221 / IAM 15411 / JCM 23193 / KCTC 12865</strain>
    </source>
</reference>
<dbReference type="PROSITE" id="PS01124">
    <property type="entry name" value="HTH_ARAC_FAMILY_2"/>
    <property type="match status" value="1"/>
</dbReference>
<keyword evidence="1" id="KW-0805">Transcription regulation</keyword>
<dbReference type="Pfam" id="PF13377">
    <property type="entry name" value="Peripla_BP_3"/>
    <property type="match status" value="1"/>
</dbReference>
<evidence type="ECO:0000256" key="3">
    <source>
        <dbReference type="ARBA" id="ARBA00023163"/>
    </source>
</evidence>
<proteinExistence type="predicted"/>
<dbReference type="CDD" id="cd01543">
    <property type="entry name" value="PBP1_XylR"/>
    <property type="match status" value="1"/>
</dbReference>
<organism evidence="5 6">
    <name type="scientific">Coraliomargarita akajimensis (strain DSM 45221 / IAM 15411 / JCM 23193 / KCTC 12865 / 04OKA010-24)</name>
    <dbReference type="NCBI Taxonomy" id="583355"/>
    <lineage>
        <taxon>Bacteria</taxon>
        <taxon>Pseudomonadati</taxon>
        <taxon>Verrucomicrobiota</taxon>
        <taxon>Opitutia</taxon>
        <taxon>Puniceicoccales</taxon>
        <taxon>Coraliomargaritaceae</taxon>
        <taxon>Coraliomargarita</taxon>
    </lineage>
</organism>
<dbReference type="KEGG" id="caa:Caka_0897"/>
<dbReference type="RefSeq" id="WP_013042643.1">
    <property type="nucleotide sequence ID" value="NC_014008.1"/>
</dbReference>
<dbReference type="HOGENOM" id="CLU_042405_1_0_0"/>
<name>D5EQS6_CORAD</name>
<dbReference type="SUPFAM" id="SSF46689">
    <property type="entry name" value="Homeodomain-like"/>
    <property type="match status" value="2"/>
</dbReference>
<dbReference type="PROSITE" id="PS00041">
    <property type="entry name" value="HTH_ARAC_FAMILY_1"/>
    <property type="match status" value="1"/>
</dbReference>
<dbReference type="Proteomes" id="UP000000925">
    <property type="component" value="Chromosome"/>
</dbReference>
<dbReference type="AlphaFoldDB" id="D5EQS6"/>
<evidence type="ECO:0000313" key="5">
    <source>
        <dbReference type="EMBL" id="ADE53919.1"/>
    </source>
</evidence>
<protein>
    <submittedName>
        <fullName evidence="5">Transcriptional regulator, AraC family</fullName>
    </submittedName>
</protein>
<dbReference type="PANTHER" id="PTHR30146:SF24">
    <property type="entry name" value="XYLOSE OPERON REGULATORY PROTEIN"/>
    <property type="match status" value="1"/>
</dbReference>